<organism evidence="1 2">
    <name type="scientific">Gordonia phage GodonK</name>
    <dbReference type="NCBI Taxonomy" id="2562192"/>
    <lineage>
        <taxon>Viruses</taxon>
        <taxon>Duplodnaviria</taxon>
        <taxon>Heunggongvirae</taxon>
        <taxon>Uroviricota</taxon>
        <taxon>Caudoviricetes</taxon>
        <taxon>Godonkavirus</taxon>
        <taxon>Godonkavirus godonK</taxon>
    </lineage>
</organism>
<sequence>MTGIKEVFETSTGIELVMDEEISAILCADGAWYKLKRHTLECDERGNYLSFETVGDPHGMRRVFAWKNIVGWEITNQDDDLYE</sequence>
<name>A0A4D6E2D8_9CAUD</name>
<accession>A0A4D6E2D8</accession>
<evidence type="ECO:0000313" key="1">
    <source>
        <dbReference type="EMBL" id="QBZ72787.1"/>
    </source>
</evidence>
<dbReference type="KEGG" id="vg:55013035"/>
<reference evidence="1 2" key="1">
    <citation type="submission" date="2019-03" db="EMBL/GenBank/DDBJ databases">
        <authorList>
            <person name="Douthitt C."/>
            <person name="D'Elia T."/>
            <person name="Bockoras C."/>
            <person name="Boss C."/>
            <person name="Clemons M."/>
            <person name="Green W."/>
            <person name="Harel H."/>
            <person name="Larralde J."/>
            <person name="Lopez M."/>
            <person name="Magana D."/>
            <person name="Miguel M."/>
            <person name="Muschweck L."/>
            <person name="Olivos K."/>
            <person name="Racette D."/>
            <person name="Reynolds M."/>
            <person name="Ru Y."/>
            <person name="Santana M."/>
            <person name="Simon R."/>
            <person name="Smotrilla K."/>
            <person name="Sufficool B."/>
            <person name="Tamayo B."/>
            <person name="Tirado E."/>
            <person name="Vajanyi M."/>
            <person name="Weger M."/>
            <person name="Wehr A."/>
            <person name="Whitaker K."/>
            <person name="Garlena R.A."/>
            <person name="Russell D.A."/>
            <person name="Pope W.H."/>
            <person name="Jacobs-Sera D."/>
            <person name="Hatfull G.F."/>
        </authorList>
    </citation>
    <scope>NUCLEOTIDE SEQUENCE [LARGE SCALE GENOMIC DNA]</scope>
</reference>
<dbReference type="RefSeq" id="YP_009821552.1">
    <property type="nucleotide sequence ID" value="NC_048176.1"/>
</dbReference>
<keyword evidence="2" id="KW-1185">Reference proteome</keyword>
<protein>
    <submittedName>
        <fullName evidence="1">Uncharacterized protein</fullName>
    </submittedName>
</protein>
<proteinExistence type="predicted"/>
<evidence type="ECO:0000313" key="2">
    <source>
        <dbReference type="Proteomes" id="UP000297070"/>
    </source>
</evidence>
<dbReference type="EMBL" id="MK620899">
    <property type="protein sequence ID" value="QBZ72787.1"/>
    <property type="molecule type" value="Genomic_DNA"/>
</dbReference>
<dbReference type="Proteomes" id="UP000297070">
    <property type="component" value="Segment"/>
</dbReference>
<gene>
    <name evidence="1" type="primary">199</name>
    <name evidence="1" type="ORF">SEA_GODONK_199</name>
</gene>
<dbReference type="GeneID" id="55013035"/>